<organism evidence="2 3">
    <name type="scientific">Flavobacterium johnsoniae</name>
    <name type="common">Cytophaga johnsonae</name>
    <dbReference type="NCBI Taxonomy" id="986"/>
    <lineage>
        <taxon>Bacteria</taxon>
        <taxon>Pseudomonadati</taxon>
        <taxon>Bacteroidota</taxon>
        <taxon>Flavobacteriia</taxon>
        <taxon>Flavobacteriales</taxon>
        <taxon>Flavobacteriaceae</taxon>
        <taxon>Flavobacterium</taxon>
    </lineage>
</organism>
<dbReference type="CDD" id="cd06848">
    <property type="entry name" value="GCS_H"/>
    <property type="match status" value="1"/>
</dbReference>
<keyword evidence="1" id="KW-0450">Lipoyl</keyword>
<dbReference type="InterPro" id="IPR002930">
    <property type="entry name" value="GCV_H"/>
</dbReference>
<dbReference type="PANTHER" id="PTHR11715:SF3">
    <property type="entry name" value="GLYCINE CLEAVAGE SYSTEM H PROTEIN-RELATED"/>
    <property type="match status" value="1"/>
</dbReference>
<dbReference type="Proteomes" id="UP000184112">
    <property type="component" value="Unassembled WGS sequence"/>
</dbReference>
<dbReference type="Pfam" id="PF01597">
    <property type="entry name" value="GCV_H"/>
    <property type="match status" value="1"/>
</dbReference>
<dbReference type="PANTHER" id="PTHR11715">
    <property type="entry name" value="GLYCINE CLEAVAGE SYSTEM H PROTEIN"/>
    <property type="match status" value="1"/>
</dbReference>
<evidence type="ECO:0000256" key="1">
    <source>
        <dbReference type="ARBA" id="ARBA00022823"/>
    </source>
</evidence>
<dbReference type="GO" id="GO:0019464">
    <property type="term" value="P:glycine decarboxylation via glycine cleavage system"/>
    <property type="evidence" value="ECO:0007669"/>
    <property type="project" value="InterPro"/>
</dbReference>
<dbReference type="AlphaFoldDB" id="A0A1M5UPZ0"/>
<evidence type="ECO:0000313" key="2">
    <source>
        <dbReference type="EMBL" id="SHH64990.1"/>
    </source>
</evidence>
<dbReference type="InterPro" id="IPR011053">
    <property type="entry name" value="Single_hybrid_motif"/>
</dbReference>
<dbReference type="SUPFAM" id="SSF51230">
    <property type="entry name" value="Single hybrid motif"/>
    <property type="match status" value="1"/>
</dbReference>
<dbReference type="InterPro" id="IPR033753">
    <property type="entry name" value="GCV_H/Fam206"/>
</dbReference>
<name>A0A1M5UPZ0_FLAJO</name>
<dbReference type="GO" id="GO:0009249">
    <property type="term" value="P:protein lipoylation"/>
    <property type="evidence" value="ECO:0007669"/>
    <property type="project" value="TreeGrafter"/>
</dbReference>
<dbReference type="EMBL" id="FQWH01000014">
    <property type="protein sequence ID" value="SHH64990.1"/>
    <property type="molecule type" value="Genomic_DNA"/>
</dbReference>
<protein>
    <submittedName>
        <fullName evidence="2">Glycine cleavage system H protein</fullName>
    </submittedName>
</protein>
<sequence>MFIPRALYYTKNHLWLRQIGLYDYFVGITDFAQKEIGEISLIELELNGQHMKKEMVWGNIYGLNQTFALLAPIDCKVMSTNSILDTNPSSINRDPYNHWLLRVSTVTSTYGLLTNEEYTALIQ</sequence>
<dbReference type="GO" id="GO:0005960">
    <property type="term" value="C:glycine cleavage complex"/>
    <property type="evidence" value="ECO:0007669"/>
    <property type="project" value="InterPro"/>
</dbReference>
<evidence type="ECO:0000313" key="3">
    <source>
        <dbReference type="Proteomes" id="UP000184112"/>
    </source>
</evidence>
<gene>
    <name evidence="2" type="ORF">SAMN05444388_11488</name>
</gene>
<dbReference type="RefSeq" id="WP_073411038.1">
    <property type="nucleotide sequence ID" value="NZ_FQWH01000014.1"/>
</dbReference>
<dbReference type="GO" id="GO:0005829">
    <property type="term" value="C:cytosol"/>
    <property type="evidence" value="ECO:0007669"/>
    <property type="project" value="TreeGrafter"/>
</dbReference>
<proteinExistence type="predicted"/>
<dbReference type="Gene3D" id="2.40.50.100">
    <property type="match status" value="1"/>
</dbReference>
<accession>A0A1M5UPZ0</accession>
<reference evidence="2 3" key="1">
    <citation type="submission" date="2016-11" db="EMBL/GenBank/DDBJ databases">
        <authorList>
            <person name="Jaros S."/>
            <person name="Januszkiewicz K."/>
            <person name="Wedrychowicz H."/>
        </authorList>
    </citation>
    <scope>NUCLEOTIDE SEQUENCE [LARGE SCALE GENOMIC DNA]</scope>
    <source>
        <strain evidence="2 3">DSM 6792</strain>
    </source>
</reference>